<dbReference type="InterPro" id="IPR000485">
    <property type="entry name" value="AsnC-type_HTH_dom"/>
</dbReference>
<evidence type="ECO:0000256" key="3">
    <source>
        <dbReference type="ARBA" id="ARBA00023163"/>
    </source>
</evidence>
<evidence type="ECO:0000259" key="4">
    <source>
        <dbReference type="PROSITE" id="PS50956"/>
    </source>
</evidence>
<evidence type="ECO:0000256" key="1">
    <source>
        <dbReference type="ARBA" id="ARBA00023015"/>
    </source>
</evidence>
<dbReference type="AlphaFoldDB" id="A0A1M6M3C0"/>
<protein>
    <submittedName>
        <fullName evidence="5">Lrp/AsnC family transcriptional regulator, leucine-responsive regulatory protein</fullName>
    </submittedName>
</protein>
<proteinExistence type="predicted"/>
<dbReference type="GO" id="GO:0043200">
    <property type="term" value="P:response to amino acid"/>
    <property type="evidence" value="ECO:0007669"/>
    <property type="project" value="TreeGrafter"/>
</dbReference>
<dbReference type="InterPro" id="IPR036390">
    <property type="entry name" value="WH_DNA-bd_sf"/>
</dbReference>
<dbReference type="SMART" id="SM00344">
    <property type="entry name" value="HTH_ASNC"/>
    <property type="match status" value="1"/>
</dbReference>
<dbReference type="EMBL" id="FQZK01000009">
    <property type="protein sequence ID" value="SHJ78008.1"/>
    <property type="molecule type" value="Genomic_DNA"/>
</dbReference>
<feature type="domain" description="HTH asnC-type" evidence="4">
    <location>
        <begin position="36"/>
        <end position="97"/>
    </location>
</feature>
<organism evidence="5 6">
    <name type="scientific">Nocardiopsis flavescens</name>
    <dbReference type="NCBI Taxonomy" id="758803"/>
    <lineage>
        <taxon>Bacteria</taxon>
        <taxon>Bacillati</taxon>
        <taxon>Actinomycetota</taxon>
        <taxon>Actinomycetes</taxon>
        <taxon>Streptosporangiales</taxon>
        <taxon>Nocardiopsidaceae</taxon>
        <taxon>Nocardiopsis</taxon>
    </lineage>
</organism>
<dbReference type="Pfam" id="PF01037">
    <property type="entry name" value="AsnC_trans_reg"/>
    <property type="match status" value="1"/>
</dbReference>
<dbReference type="GO" id="GO:0005829">
    <property type="term" value="C:cytosol"/>
    <property type="evidence" value="ECO:0007669"/>
    <property type="project" value="TreeGrafter"/>
</dbReference>
<gene>
    <name evidence="5" type="ORF">SAMN05421803_109173</name>
</gene>
<dbReference type="SUPFAM" id="SSF54909">
    <property type="entry name" value="Dimeric alpha+beta barrel"/>
    <property type="match status" value="1"/>
</dbReference>
<evidence type="ECO:0000256" key="2">
    <source>
        <dbReference type="ARBA" id="ARBA00023125"/>
    </source>
</evidence>
<dbReference type="Pfam" id="PF13412">
    <property type="entry name" value="HTH_24"/>
    <property type="match status" value="1"/>
</dbReference>
<dbReference type="PANTHER" id="PTHR30154">
    <property type="entry name" value="LEUCINE-RESPONSIVE REGULATORY PROTEIN"/>
    <property type="match status" value="1"/>
</dbReference>
<dbReference type="Gene3D" id="3.30.70.920">
    <property type="match status" value="1"/>
</dbReference>
<keyword evidence="2" id="KW-0238">DNA-binding</keyword>
<dbReference type="PANTHER" id="PTHR30154:SF53">
    <property type="entry name" value="HTH-TYPE TRANSCRIPTIONAL REGULATOR LRPC"/>
    <property type="match status" value="1"/>
</dbReference>
<dbReference type="PRINTS" id="PR00033">
    <property type="entry name" value="HTHASNC"/>
</dbReference>
<evidence type="ECO:0000313" key="6">
    <source>
        <dbReference type="Proteomes" id="UP000184452"/>
    </source>
</evidence>
<dbReference type="OrthoDB" id="9809462at2"/>
<dbReference type="Proteomes" id="UP000184452">
    <property type="component" value="Unassembled WGS sequence"/>
</dbReference>
<dbReference type="PROSITE" id="PS50956">
    <property type="entry name" value="HTH_ASNC_2"/>
    <property type="match status" value="1"/>
</dbReference>
<dbReference type="SUPFAM" id="SSF46785">
    <property type="entry name" value="Winged helix' DNA-binding domain"/>
    <property type="match status" value="1"/>
</dbReference>
<dbReference type="InterPro" id="IPR019887">
    <property type="entry name" value="Tscrpt_reg_AsnC/Lrp_C"/>
</dbReference>
<dbReference type="GO" id="GO:0043565">
    <property type="term" value="F:sequence-specific DNA binding"/>
    <property type="evidence" value="ECO:0007669"/>
    <property type="project" value="InterPro"/>
</dbReference>
<dbReference type="InterPro" id="IPR019888">
    <property type="entry name" value="Tscrpt_reg_AsnC-like"/>
</dbReference>
<dbReference type="Gene3D" id="1.10.10.10">
    <property type="entry name" value="Winged helix-like DNA-binding domain superfamily/Winged helix DNA-binding domain"/>
    <property type="match status" value="1"/>
</dbReference>
<dbReference type="InterPro" id="IPR036388">
    <property type="entry name" value="WH-like_DNA-bd_sf"/>
</dbReference>
<accession>A0A1M6M3C0</accession>
<dbReference type="InterPro" id="IPR011008">
    <property type="entry name" value="Dimeric_a/b-barrel"/>
</dbReference>
<keyword evidence="6" id="KW-1185">Reference proteome</keyword>
<keyword evidence="1" id="KW-0805">Transcription regulation</keyword>
<sequence>MLGTGLYAAEGHKCGIGLVPPQNLRHSGRVTNPVELDALDRVLVGELQRDARITLTELAHRAHLGLSATRTRVRRLEESGVLAGYRARVPPAAVGLHLHAVVRMKVHGALFDQVDAVIAEEPQIVRCLRITGESCYHMEVLARDVADLQRITMRLARVGSVTTDLVYETVTERGTPLGGAPG</sequence>
<reference evidence="5 6" key="1">
    <citation type="submission" date="2016-11" db="EMBL/GenBank/DDBJ databases">
        <authorList>
            <person name="Jaros S."/>
            <person name="Januszkiewicz K."/>
            <person name="Wedrychowicz H."/>
        </authorList>
    </citation>
    <scope>NUCLEOTIDE SEQUENCE [LARGE SCALE GENOMIC DNA]</scope>
    <source>
        <strain evidence="5 6">CGMCC 4.5723</strain>
    </source>
</reference>
<name>A0A1M6M3C0_9ACTN</name>
<dbReference type="STRING" id="758803.SAMN05421803_109173"/>
<keyword evidence="3" id="KW-0804">Transcription</keyword>
<evidence type="ECO:0000313" key="5">
    <source>
        <dbReference type="EMBL" id="SHJ78008.1"/>
    </source>
</evidence>